<protein>
    <submittedName>
        <fullName evidence="2">Uncharacterized protein</fullName>
    </submittedName>
</protein>
<organism evidence="2 3">
    <name type="scientific">Geobacillus jurassicus</name>
    <dbReference type="NCBI Taxonomy" id="235932"/>
    <lineage>
        <taxon>Bacteria</taxon>
        <taxon>Bacillati</taxon>
        <taxon>Bacillota</taxon>
        <taxon>Bacilli</taxon>
        <taxon>Bacillales</taxon>
        <taxon>Anoxybacillaceae</taxon>
        <taxon>Geobacillus</taxon>
    </lineage>
</organism>
<reference evidence="2 3" key="1">
    <citation type="submission" date="2024-09" db="EMBL/GenBank/DDBJ databases">
        <authorList>
            <person name="Sun Q."/>
            <person name="Mori K."/>
        </authorList>
    </citation>
    <scope>NUCLEOTIDE SEQUENCE [LARGE SCALE GENOMIC DNA]</scope>
    <source>
        <strain evidence="2 3">CCM 7224</strain>
    </source>
</reference>
<dbReference type="RefSeq" id="WP_066234278.1">
    <property type="nucleotide sequence ID" value="NZ_JBHLVN010000022.1"/>
</dbReference>
<dbReference type="EMBL" id="JBHLVN010000022">
    <property type="protein sequence ID" value="MFC0296793.1"/>
    <property type="molecule type" value="Genomic_DNA"/>
</dbReference>
<keyword evidence="1" id="KW-1133">Transmembrane helix</keyword>
<accession>A0ABV6GRF5</accession>
<gene>
    <name evidence="2" type="ORF">ACFFHQ_04815</name>
</gene>
<evidence type="ECO:0000313" key="2">
    <source>
        <dbReference type="EMBL" id="MFC0296793.1"/>
    </source>
</evidence>
<keyword evidence="1" id="KW-0812">Transmembrane</keyword>
<proteinExistence type="predicted"/>
<name>A0ABV6GRF5_9BACL</name>
<feature type="transmembrane region" description="Helical" evidence="1">
    <location>
        <begin position="39"/>
        <end position="60"/>
    </location>
</feature>
<comment type="caution">
    <text evidence="2">The sequence shown here is derived from an EMBL/GenBank/DDBJ whole genome shotgun (WGS) entry which is preliminary data.</text>
</comment>
<dbReference type="Proteomes" id="UP001589785">
    <property type="component" value="Unassembled WGS sequence"/>
</dbReference>
<evidence type="ECO:0000256" key="1">
    <source>
        <dbReference type="SAM" id="Phobius"/>
    </source>
</evidence>
<evidence type="ECO:0000313" key="3">
    <source>
        <dbReference type="Proteomes" id="UP001589785"/>
    </source>
</evidence>
<keyword evidence="1" id="KW-0472">Membrane</keyword>
<keyword evidence="3" id="KW-1185">Reference proteome</keyword>
<sequence length="63" mass="6786">MADTGCTPLPSDNECVFIPLEQVTVNRWMAAALTFPIDIGFGTILAAEAFSLVTVMLVVLKGW</sequence>